<sequence length="242" mass="27143">MFETVVSFLDMLADMNSDDPAVRSSAVQLLTMLSPLMQQLAQSQKPATVHYAAGRWKSLQEACANLQVTHDPQEHLWDRPDIDKVPPATLSPDVDSVIQRLQRSSYRTIDNSEASIRVVVELLVLDRLHNLRDSGALERLQLHPEVDVCLTLGDAYITGRADWLLCHDDPQYGINSTLLAIEANRSRDFSSADSQIATYLTAVQASRAKVTKIHAIAFGITTDSNQYKFWFLDSEQRIFSLV</sequence>
<name>A0A9W9SZH0_9EURO</name>
<comment type="caution">
    <text evidence="1">The sequence shown here is derived from an EMBL/GenBank/DDBJ whole genome shotgun (WGS) entry which is preliminary data.</text>
</comment>
<protein>
    <submittedName>
        <fullName evidence="1">Uncharacterized protein</fullName>
    </submittedName>
</protein>
<dbReference type="Proteomes" id="UP001150942">
    <property type="component" value="Unassembled WGS sequence"/>
</dbReference>
<proteinExistence type="predicted"/>
<dbReference type="EMBL" id="JAPQKQ010000003">
    <property type="protein sequence ID" value="KAJ5203435.1"/>
    <property type="molecule type" value="Genomic_DNA"/>
</dbReference>
<dbReference type="OrthoDB" id="4360040at2759"/>
<reference evidence="1" key="1">
    <citation type="submission" date="2022-11" db="EMBL/GenBank/DDBJ databases">
        <authorList>
            <person name="Petersen C."/>
        </authorList>
    </citation>
    <scope>NUCLEOTIDE SEQUENCE</scope>
    <source>
        <strain evidence="1">IBT 20477</strain>
    </source>
</reference>
<keyword evidence="2" id="KW-1185">Reference proteome</keyword>
<organism evidence="1 2">
    <name type="scientific">Penicillium cf. viridicatum</name>
    <dbReference type="NCBI Taxonomy" id="2972119"/>
    <lineage>
        <taxon>Eukaryota</taxon>
        <taxon>Fungi</taxon>
        <taxon>Dikarya</taxon>
        <taxon>Ascomycota</taxon>
        <taxon>Pezizomycotina</taxon>
        <taxon>Eurotiomycetes</taxon>
        <taxon>Eurotiomycetidae</taxon>
        <taxon>Eurotiales</taxon>
        <taxon>Aspergillaceae</taxon>
        <taxon>Penicillium</taxon>
    </lineage>
</organism>
<dbReference type="AlphaFoldDB" id="A0A9W9SZH0"/>
<reference evidence="1" key="2">
    <citation type="journal article" date="2023" name="IMA Fungus">
        <title>Comparative genomic study of the Penicillium genus elucidates a diverse pangenome and 15 lateral gene transfer events.</title>
        <authorList>
            <person name="Petersen C."/>
            <person name="Sorensen T."/>
            <person name="Nielsen M.R."/>
            <person name="Sondergaard T.E."/>
            <person name="Sorensen J.L."/>
            <person name="Fitzpatrick D.A."/>
            <person name="Frisvad J.C."/>
            <person name="Nielsen K.L."/>
        </authorList>
    </citation>
    <scope>NUCLEOTIDE SEQUENCE</scope>
    <source>
        <strain evidence="1">IBT 20477</strain>
    </source>
</reference>
<evidence type="ECO:0000313" key="1">
    <source>
        <dbReference type="EMBL" id="KAJ5203435.1"/>
    </source>
</evidence>
<gene>
    <name evidence="1" type="ORF">N7449_005514</name>
</gene>
<accession>A0A9W9SZH0</accession>
<evidence type="ECO:0000313" key="2">
    <source>
        <dbReference type="Proteomes" id="UP001150942"/>
    </source>
</evidence>